<dbReference type="InterPro" id="IPR028081">
    <property type="entry name" value="Leu-bd"/>
</dbReference>
<evidence type="ECO:0000313" key="6">
    <source>
        <dbReference type="Proteomes" id="UP000328092"/>
    </source>
</evidence>
<dbReference type="Pfam" id="PF13458">
    <property type="entry name" value="Peripla_BP_6"/>
    <property type="match status" value="1"/>
</dbReference>
<keyword evidence="2 3" id="KW-0732">Signal</keyword>
<accession>A0A508U006</accession>
<proteinExistence type="inferred from homology"/>
<feature type="chain" id="PRO_5021403334" description="Leucine-binding protein domain-containing protein" evidence="3">
    <location>
        <begin position="25"/>
        <end position="441"/>
    </location>
</feature>
<dbReference type="CDD" id="cd06334">
    <property type="entry name" value="PBP1_ABC_ligand_binding-like"/>
    <property type="match status" value="1"/>
</dbReference>
<dbReference type="PANTHER" id="PTHR47235:SF1">
    <property type="entry name" value="BLR6548 PROTEIN"/>
    <property type="match status" value="1"/>
</dbReference>
<dbReference type="InterPro" id="IPR028082">
    <property type="entry name" value="Peripla_BP_I"/>
</dbReference>
<reference evidence="5" key="1">
    <citation type="submission" date="2019-02" db="EMBL/GenBank/DDBJ databases">
        <authorList>
            <person name="Pothier F.J."/>
        </authorList>
    </citation>
    <scope>NUCLEOTIDE SEQUENCE</scope>
    <source>
        <strain evidence="5">CI-1B</strain>
    </source>
</reference>
<evidence type="ECO:0000256" key="1">
    <source>
        <dbReference type="ARBA" id="ARBA00010062"/>
    </source>
</evidence>
<feature type="signal peptide" evidence="3">
    <location>
        <begin position="1"/>
        <end position="24"/>
    </location>
</feature>
<dbReference type="Gene3D" id="3.40.50.2300">
    <property type="match status" value="2"/>
</dbReference>
<dbReference type="RefSeq" id="WP_172628392.1">
    <property type="nucleotide sequence ID" value="NZ_CAADFC020000033.1"/>
</dbReference>
<dbReference type="Proteomes" id="UP000328092">
    <property type="component" value="Unassembled WGS sequence"/>
</dbReference>
<evidence type="ECO:0000259" key="4">
    <source>
        <dbReference type="Pfam" id="PF13458"/>
    </source>
</evidence>
<feature type="domain" description="Leucine-binding protein" evidence="4">
    <location>
        <begin position="32"/>
        <end position="399"/>
    </location>
</feature>
<comment type="similarity">
    <text evidence="1">Belongs to the leucine-binding protein family.</text>
</comment>
<organism evidence="5 6">
    <name type="scientific">Bradyrhizobium ivorense</name>
    <dbReference type="NCBI Taxonomy" id="2511166"/>
    <lineage>
        <taxon>Bacteria</taxon>
        <taxon>Pseudomonadati</taxon>
        <taxon>Pseudomonadota</taxon>
        <taxon>Alphaproteobacteria</taxon>
        <taxon>Hyphomicrobiales</taxon>
        <taxon>Nitrobacteraceae</taxon>
        <taxon>Bradyrhizobium</taxon>
    </lineage>
</organism>
<protein>
    <recommendedName>
        <fullName evidence="4">Leucine-binding protein domain-containing protein</fullName>
    </recommendedName>
</protein>
<dbReference type="SUPFAM" id="SSF53822">
    <property type="entry name" value="Periplasmic binding protein-like I"/>
    <property type="match status" value="1"/>
</dbReference>
<name>A0A508U006_9BRAD</name>
<evidence type="ECO:0000256" key="2">
    <source>
        <dbReference type="ARBA" id="ARBA00022729"/>
    </source>
</evidence>
<dbReference type="PANTHER" id="PTHR47235">
    <property type="entry name" value="BLR6548 PROTEIN"/>
    <property type="match status" value="1"/>
</dbReference>
<dbReference type="EMBL" id="CAADFC020000033">
    <property type="protein sequence ID" value="VIO79943.1"/>
    <property type="molecule type" value="Genomic_DNA"/>
</dbReference>
<sequence length="441" mass="48056">MTIIARSVSILAAALAGAAFGAPAAAQNDQFIPILSYRTGPYAVNGAPYANGVVDYYNLINERDGGINGVRILTEECETGYATDKGVECYERLKSKGPTGAAFINPLSTGITFALTEKTATDKIPIITMGYGRADSKNGAVFAYNFPLLGTYWSAADIAIQYAAKELGGVDKLKGRKISLLYHDSPYGKEPIPMLQVLAQKYGFEFTPIPVTHPGVEQKSQWLAIRQNRPDYVLVWGWGVMNSTAIKEAAAVAYPRDKMIGVWWSGAEPDVTPAGDQAAGYKSLMLQHGAGKFPVHADMEKYLYAKGKGSTEPGKISEILYNRGMTNAMLGVEAIRKAQEKFGKKPLTGEQVRWGLENLILTADRIKELGFEGMLKPVSISCSDHEGARYGRVQQWDGKGWKVISDWFTADESLIEPLVADVSAKYAAEKKITPRDCAKET</sequence>
<dbReference type="AlphaFoldDB" id="A0A508U006"/>
<keyword evidence="6" id="KW-1185">Reference proteome</keyword>
<comment type="caution">
    <text evidence="5">The sequence shown here is derived from an EMBL/GenBank/DDBJ whole genome shotgun (WGS) entry which is preliminary data.</text>
</comment>
<evidence type="ECO:0000256" key="3">
    <source>
        <dbReference type="SAM" id="SignalP"/>
    </source>
</evidence>
<evidence type="ECO:0000313" key="5">
    <source>
        <dbReference type="EMBL" id="VIO79943.1"/>
    </source>
</evidence>
<gene>
    <name evidence="5" type="ORF">CI1B_82770</name>
</gene>